<sequence length="689" mass="71690">MRKKLTVGVTAAVAALAVGGVAVAQIDNGVPNAHRRAGSPADTIAAGWSATRLVTGKSTLENPVGPYKTYGYIRDGGQQADHLDTKSEPDQNTYLVTQSNPGGPTAGYDYGRHFLIQGHEVFSADPTATRHGYLTRINLDVQDPDHRITLLNTTDGTTDAQGIANTALYSIDGSTYDPFTQDLLFTAEAGNKGGVFSTPLAWSSTTAPALVDHFGSIGRGGYEGIHNDRLGNLLIIEDVGGSGVTDGGAATKVKQPNSFVYRFVPTAAGDLDHGKLQALQFSVAGTPITFHPAASDPTGAHDDALGAAIKTLHSGQTVQAKWVTIHDTATDGTTSFDANALAKTKGGTPLKRPENVKFVPGTDFGSFVFTETGDTDRAAGQYPGAAERAAWGALVRVDIPVGQDSGSGRTVVLGDPVHAAFDNVTFLDKDTLLASEDRGDTLHEQLDALDSLWAFDLRKPIDQINGDAKRLVAQGRDPEALADVQLKDAGTPNHNDGDNEVTGIHVSDGATSTTGILGAVDPGTGPGFRFFFTGQHGANSTYELTRLTTPGGPQGPAGPQGPSGGKGPDGAPGPQGPAGPAGPKGKSGTIVFRSLSASRSKAKARVTLPVAGKLTTTISAKLGKKRLTLGSLTVKKAKKGTATYTVRFSRKARRALAHRRSAKASVQLRFVPAGSTAAGRFSTTKTVRF</sequence>
<feature type="compositionally biased region" description="Gly residues" evidence="1">
    <location>
        <begin position="561"/>
        <end position="570"/>
    </location>
</feature>
<comment type="caution">
    <text evidence="3">The sequence shown here is derived from an EMBL/GenBank/DDBJ whole genome shotgun (WGS) entry which is preliminary data.</text>
</comment>
<accession>H0E3A0</accession>
<feature type="signal peptide" evidence="2">
    <location>
        <begin position="1"/>
        <end position="24"/>
    </location>
</feature>
<feature type="region of interest" description="Disordered" evidence="1">
    <location>
        <begin position="543"/>
        <end position="589"/>
    </location>
</feature>
<evidence type="ECO:0000313" key="4">
    <source>
        <dbReference type="Proteomes" id="UP000005143"/>
    </source>
</evidence>
<dbReference type="OrthoDB" id="5169219at2"/>
<evidence type="ECO:0000313" key="3">
    <source>
        <dbReference type="EMBL" id="EHN11850.1"/>
    </source>
</evidence>
<keyword evidence="4" id="KW-1185">Reference proteome</keyword>
<dbReference type="PATRIC" id="fig|1097667.3.peg.1264"/>
<evidence type="ECO:0000256" key="1">
    <source>
        <dbReference type="SAM" id="MobiDB-lite"/>
    </source>
</evidence>
<name>H0E3A0_9ACTN</name>
<feature type="region of interest" description="Disordered" evidence="1">
    <location>
        <begin position="487"/>
        <end position="507"/>
    </location>
</feature>
<keyword evidence="2" id="KW-0732">Signal</keyword>
<feature type="chain" id="PRO_5003531150" evidence="2">
    <location>
        <begin position="25"/>
        <end position="689"/>
    </location>
</feature>
<reference evidence="3 4" key="1">
    <citation type="journal article" date="2013" name="Biodegradation">
        <title>Quantitative proteomic analysis of ibuprofen-degrading Patulibacter sp. strain I11.</title>
        <authorList>
            <person name="Almeida B."/>
            <person name="Kjeldal H."/>
            <person name="Lolas I."/>
            <person name="Knudsen A.D."/>
            <person name="Carvalho G."/>
            <person name="Nielsen K.L."/>
            <person name="Barreto Crespo M.T."/>
            <person name="Stensballe A."/>
            <person name="Nielsen J.L."/>
        </authorList>
    </citation>
    <scope>NUCLEOTIDE SEQUENCE [LARGE SCALE GENOMIC DNA]</scope>
    <source>
        <strain evidence="3 4">I11</strain>
    </source>
</reference>
<organism evidence="3 4">
    <name type="scientific">Patulibacter medicamentivorans</name>
    <dbReference type="NCBI Taxonomy" id="1097667"/>
    <lineage>
        <taxon>Bacteria</taxon>
        <taxon>Bacillati</taxon>
        <taxon>Actinomycetota</taxon>
        <taxon>Thermoleophilia</taxon>
        <taxon>Solirubrobacterales</taxon>
        <taxon>Patulibacteraceae</taxon>
        <taxon>Patulibacter</taxon>
    </lineage>
</organism>
<dbReference type="EMBL" id="AGUD01000061">
    <property type="protein sequence ID" value="EHN11850.1"/>
    <property type="molecule type" value="Genomic_DNA"/>
</dbReference>
<gene>
    <name evidence="3" type="ORF">PAI11_12680</name>
</gene>
<proteinExistence type="predicted"/>
<evidence type="ECO:0000256" key="2">
    <source>
        <dbReference type="SAM" id="SignalP"/>
    </source>
</evidence>
<dbReference type="AlphaFoldDB" id="H0E3A0"/>
<dbReference type="Proteomes" id="UP000005143">
    <property type="component" value="Unassembled WGS sequence"/>
</dbReference>
<dbReference type="RefSeq" id="WP_007572174.1">
    <property type="nucleotide sequence ID" value="NZ_AGUD01000061.1"/>
</dbReference>
<protein>
    <submittedName>
        <fullName evidence="3">Uncharacterized protein</fullName>
    </submittedName>
</protein>